<dbReference type="HOGENOM" id="CLU_046158_0_0_1"/>
<accession>A0A0D0AY78</accession>
<dbReference type="OrthoDB" id="2884634at2759"/>
<organism evidence="1 2">
    <name type="scientific">Collybiopsis luxurians FD-317 M1</name>
    <dbReference type="NCBI Taxonomy" id="944289"/>
    <lineage>
        <taxon>Eukaryota</taxon>
        <taxon>Fungi</taxon>
        <taxon>Dikarya</taxon>
        <taxon>Basidiomycota</taxon>
        <taxon>Agaricomycotina</taxon>
        <taxon>Agaricomycetes</taxon>
        <taxon>Agaricomycetidae</taxon>
        <taxon>Agaricales</taxon>
        <taxon>Marasmiineae</taxon>
        <taxon>Omphalotaceae</taxon>
        <taxon>Collybiopsis</taxon>
        <taxon>Collybiopsis luxurians</taxon>
    </lineage>
</organism>
<dbReference type="AlphaFoldDB" id="A0A0D0AY78"/>
<feature type="non-terminal residue" evidence="1">
    <location>
        <position position="1"/>
    </location>
</feature>
<dbReference type="EMBL" id="KN834805">
    <property type="protein sequence ID" value="KIK55580.1"/>
    <property type="molecule type" value="Genomic_DNA"/>
</dbReference>
<reference evidence="1 2" key="1">
    <citation type="submission" date="2014-04" db="EMBL/GenBank/DDBJ databases">
        <title>Evolutionary Origins and Diversification of the Mycorrhizal Mutualists.</title>
        <authorList>
            <consortium name="DOE Joint Genome Institute"/>
            <consortium name="Mycorrhizal Genomics Consortium"/>
            <person name="Kohler A."/>
            <person name="Kuo A."/>
            <person name="Nagy L.G."/>
            <person name="Floudas D."/>
            <person name="Copeland A."/>
            <person name="Barry K.W."/>
            <person name="Cichocki N."/>
            <person name="Veneault-Fourrey C."/>
            <person name="LaButti K."/>
            <person name="Lindquist E.A."/>
            <person name="Lipzen A."/>
            <person name="Lundell T."/>
            <person name="Morin E."/>
            <person name="Murat C."/>
            <person name="Riley R."/>
            <person name="Ohm R."/>
            <person name="Sun H."/>
            <person name="Tunlid A."/>
            <person name="Henrissat B."/>
            <person name="Grigoriev I.V."/>
            <person name="Hibbett D.S."/>
            <person name="Martin F."/>
        </authorList>
    </citation>
    <scope>NUCLEOTIDE SEQUENCE [LARGE SCALE GENOMIC DNA]</scope>
    <source>
        <strain evidence="1 2">FD-317 M1</strain>
    </source>
</reference>
<name>A0A0D0AY78_9AGAR</name>
<protein>
    <submittedName>
        <fullName evidence="1">Unplaced genomic scaffold GYMLUscaffold_57, whole genome shotgun sequence</fullName>
    </submittedName>
</protein>
<dbReference type="Proteomes" id="UP000053593">
    <property type="component" value="Unassembled WGS sequence"/>
</dbReference>
<evidence type="ECO:0000313" key="2">
    <source>
        <dbReference type="Proteomes" id="UP000053593"/>
    </source>
</evidence>
<gene>
    <name evidence="1" type="ORF">GYMLUDRAFT_1018027</name>
</gene>
<keyword evidence="2" id="KW-1185">Reference proteome</keyword>
<evidence type="ECO:0000313" key="1">
    <source>
        <dbReference type="EMBL" id="KIK55580.1"/>
    </source>
</evidence>
<proteinExistence type="predicted"/>
<sequence length="471" mass="54420">MASSSRSLIYPSSSFSVAQQLPFDVLSEIFQYLPDLHLIDDLEAEVVSPKTGPYILHPDRYPWSLTKICRIWRHAALYEPRLWSRVHLEVGMRPIPQGKVDLLQTYLSRSRQSLLVVSIHCTYVGRVRENPLLNMLFPTSNRWKFFSLHVLDKSIPLFTPLAGSFLSLETLHLYIAHQAKTPPLTKANKIFEYAPRLHTVRFRHSEDRSIFWMPYDNQQIQVYQGPISSIPHEQGCQWMENLRWCAIAANVPRLDWKFVEVTAPLMKEFSIQDRIQPFNSAAIMDSMTFPNLEVLRVKAAGPVHLCQAISGLLDRSLCAATLTEVCLDIPDLTTPLMEAVLEQMPYIVKFRMTSRKLLPDFVNRWKYDPKTHMDNPCLLQCLEHLDLGRCTFTPQAELELLEFVQSRWEVPEKGTPEKYFAGPTNHSVTRLKSFGVPYKYQRTKRSHKKILKVWRAEGLTIVFGPGSQNRL</sequence>